<evidence type="ECO:0000313" key="2">
    <source>
        <dbReference type="EMBL" id="GBM72598.1"/>
    </source>
</evidence>
<accession>A0A4Y2I4L8</accession>
<dbReference type="Proteomes" id="UP000499080">
    <property type="component" value="Unassembled WGS sequence"/>
</dbReference>
<name>A0A4Y2I4L8_ARAVE</name>
<evidence type="ECO:0000256" key="1">
    <source>
        <dbReference type="SAM" id="MobiDB-lite"/>
    </source>
</evidence>
<feature type="region of interest" description="Disordered" evidence="1">
    <location>
        <begin position="1"/>
        <end position="23"/>
    </location>
</feature>
<gene>
    <name evidence="2" type="ORF">AVEN_107148_1</name>
</gene>
<comment type="caution">
    <text evidence="2">The sequence shown here is derived from an EMBL/GenBank/DDBJ whole genome shotgun (WGS) entry which is preliminary data.</text>
</comment>
<sequence length="95" mass="10524">MMLPNGDIRPIRTSGRRQSDKNRHSYRITAKLALGLQLNTNLCNTGANTNLEGSLAFDPLWPYLVGSVVSVSYFEEGYVNWASAGVQTLKYSSKL</sequence>
<organism evidence="2 3">
    <name type="scientific">Araneus ventricosus</name>
    <name type="common">Orbweaver spider</name>
    <name type="synonym">Epeira ventricosa</name>
    <dbReference type="NCBI Taxonomy" id="182803"/>
    <lineage>
        <taxon>Eukaryota</taxon>
        <taxon>Metazoa</taxon>
        <taxon>Ecdysozoa</taxon>
        <taxon>Arthropoda</taxon>
        <taxon>Chelicerata</taxon>
        <taxon>Arachnida</taxon>
        <taxon>Araneae</taxon>
        <taxon>Araneomorphae</taxon>
        <taxon>Entelegynae</taxon>
        <taxon>Araneoidea</taxon>
        <taxon>Araneidae</taxon>
        <taxon>Araneus</taxon>
    </lineage>
</organism>
<dbReference type="EMBL" id="BGPR01002388">
    <property type="protein sequence ID" value="GBM72598.1"/>
    <property type="molecule type" value="Genomic_DNA"/>
</dbReference>
<proteinExistence type="predicted"/>
<dbReference type="AlphaFoldDB" id="A0A4Y2I4L8"/>
<reference evidence="2 3" key="1">
    <citation type="journal article" date="2019" name="Sci. Rep.">
        <title>Orb-weaving spider Araneus ventricosus genome elucidates the spidroin gene catalogue.</title>
        <authorList>
            <person name="Kono N."/>
            <person name="Nakamura H."/>
            <person name="Ohtoshi R."/>
            <person name="Moran D.A.P."/>
            <person name="Shinohara A."/>
            <person name="Yoshida Y."/>
            <person name="Fujiwara M."/>
            <person name="Mori M."/>
            <person name="Tomita M."/>
            <person name="Arakawa K."/>
        </authorList>
    </citation>
    <scope>NUCLEOTIDE SEQUENCE [LARGE SCALE GENOMIC DNA]</scope>
</reference>
<keyword evidence="3" id="KW-1185">Reference proteome</keyword>
<evidence type="ECO:0000313" key="3">
    <source>
        <dbReference type="Proteomes" id="UP000499080"/>
    </source>
</evidence>
<protein>
    <submittedName>
        <fullName evidence="2">Uncharacterized protein</fullName>
    </submittedName>
</protein>